<name>A0A2Z4AB19_9BACT</name>
<dbReference type="GO" id="GO:0046872">
    <property type="term" value="F:metal ion binding"/>
    <property type="evidence" value="ECO:0007669"/>
    <property type="project" value="UniProtKB-KW"/>
</dbReference>
<evidence type="ECO:0000313" key="5">
    <source>
        <dbReference type="Proteomes" id="UP000247465"/>
    </source>
</evidence>
<dbReference type="AlphaFoldDB" id="A0A2Z4AB19"/>
<dbReference type="GO" id="GO:0051287">
    <property type="term" value="F:NAD binding"/>
    <property type="evidence" value="ECO:0007669"/>
    <property type="project" value="InterPro"/>
</dbReference>
<evidence type="ECO:0000313" key="4">
    <source>
        <dbReference type="EMBL" id="AWT58891.1"/>
    </source>
</evidence>
<gene>
    <name evidence="4" type="primary">pdxA</name>
    <name evidence="4" type="ORF">DF168_00063</name>
</gene>
<evidence type="ECO:0000256" key="1">
    <source>
        <dbReference type="ARBA" id="ARBA00022723"/>
    </source>
</evidence>
<reference evidence="4 5" key="1">
    <citation type="submission" date="2018-06" db="EMBL/GenBank/DDBJ databases">
        <title>Draft Genome Sequence of a Novel Marine Bacterium Related to the Verrucomicrobia.</title>
        <authorList>
            <person name="Vosseberg J."/>
            <person name="Martijn J."/>
            <person name="Ettema T.J.G."/>
        </authorList>
    </citation>
    <scope>NUCLEOTIDE SEQUENCE [LARGE SCALE GENOMIC DNA]</scope>
    <source>
        <strain evidence="4">TARA_B100001123</strain>
    </source>
</reference>
<dbReference type="KEGG" id="mtar:DF168_00063"/>
<dbReference type="EC" id="1.1.1.262" evidence="4"/>
<dbReference type="SUPFAM" id="SSF53659">
    <property type="entry name" value="Isocitrate/Isopropylmalate dehydrogenase-like"/>
    <property type="match status" value="1"/>
</dbReference>
<organism evidence="4 5">
    <name type="scientific">Candidatus Moanibacter tarae</name>
    <dbReference type="NCBI Taxonomy" id="2200854"/>
    <lineage>
        <taxon>Bacteria</taxon>
        <taxon>Pseudomonadati</taxon>
        <taxon>Verrucomicrobiota</taxon>
        <taxon>Opitutia</taxon>
        <taxon>Puniceicoccales</taxon>
        <taxon>Puniceicoccales incertae sedis</taxon>
        <taxon>Candidatus Moanibacter</taxon>
    </lineage>
</organism>
<dbReference type="PANTHER" id="PTHR30004:SF6">
    <property type="entry name" value="D-THREONATE 4-PHOSPHATE DEHYDROGENASE"/>
    <property type="match status" value="1"/>
</dbReference>
<evidence type="ECO:0000256" key="2">
    <source>
        <dbReference type="ARBA" id="ARBA00023002"/>
    </source>
</evidence>
<dbReference type="Proteomes" id="UP000247465">
    <property type="component" value="Chromosome"/>
</dbReference>
<dbReference type="Gene3D" id="3.40.718.10">
    <property type="entry name" value="Isopropylmalate Dehydrogenase"/>
    <property type="match status" value="1"/>
</dbReference>
<evidence type="ECO:0000256" key="3">
    <source>
        <dbReference type="ARBA" id="ARBA00023027"/>
    </source>
</evidence>
<dbReference type="Pfam" id="PF04166">
    <property type="entry name" value="PdxA"/>
    <property type="match status" value="1"/>
</dbReference>
<protein>
    <submittedName>
        <fullName evidence="4">4-hydroxythreonine-4-phosphate dehydrogenase</fullName>
        <ecNumber evidence="4">1.1.1.262</ecNumber>
    </submittedName>
</protein>
<dbReference type="PANTHER" id="PTHR30004">
    <property type="entry name" value="4-HYDROXYTHREONINE-4-PHOSPHATE DEHYDROGENASE"/>
    <property type="match status" value="1"/>
</dbReference>
<dbReference type="GO" id="GO:0050570">
    <property type="term" value="F:4-hydroxythreonine-4-phosphate dehydrogenase activity"/>
    <property type="evidence" value="ECO:0007669"/>
    <property type="project" value="UniProtKB-EC"/>
</dbReference>
<dbReference type="EMBL" id="CP029803">
    <property type="protein sequence ID" value="AWT58891.1"/>
    <property type="molecule type" value="Genomic_DNA"/>
</dbReference>
<dbReference type="NCBIfam" id="TIGR00557">
    <property type="entry name" value="pdxA"/>
    <property type="match status" value="1"/>
</dbReference>
<keyword evidence="2 4" id="KW-0560">Oxidoreductase</keyword>
<proteinExistence type="predicted"/>
<keyword evidence="1" id="KW-0479">Metal-binding</keyword>
<keyword evidence="3" id="KW-0520">NAD</keyword>
<dbReference type="InterPro" id="IPR005255">
    <property type="entry name" value="PdxA_fam"/>
</dbReference>
<accession>A0A2Z4AB19</accession>
<sequence>MGTIAITCGDPSGVGPEIIEEWMGRRRKDCVDVCLIGPSPWLEKLDTGNSCSTLAVGPDDFRMIPGKPLEMGAKLALEALEKAAEGCRAGQFSAVVTGPVSKERMRAVGFSYPGQTEFFADRWGGQPTMAFVGTRMRLVLMTWHVPLREIFDHLTPENIERAVIHAVEMAHALGVQKPRIGICGLNPHAGEEGLLGDEEKDIINPVLEELRQKIPGLSFAQPADTLFHRHLNGEFDVVVAIYHDQGLVAVKTLEFETTVNLTLGLPWLRTSPDHGTAFPIAGKGLASSSSFECAVSLANSFQRLTPTT</sequence>